<dbReference type="Proteomes" id="UP000280598">
    <property type="component" value="Unassembled WGS sequence"/>
</dbReference>
<keyword evidence="1" id="KW-0862">Zinc</keyword>
<evidence type="ECO:0000259" key="3">
    <source>
        <dbReference type="PROSITE" id="PS50089"/>
    </source>
</evidence>
<protein>
    <submittedName>
        <fullName evidence="5">Uncharacterized protein</fullName>
    </submittedName>
</protein>
<dbReference type="SUPFAM" id="SSF56112">
    <property type="entry name" value="Protein kinase-like (PK-like)"/>
    <property type="match status" value="1"/>
</dbReference>
<dbReference type="InterPro" id="IPR051678">
    <property type="entry name" value="AGP_Transferase"/>
</dbReference>
<gene>
    <name evidence="5" type="ORF">D0860_00604</name>
</gene>
<dbReference type="InterPro" id="IPR013083">
    <property type="entry name" value="Znf_RING/FYVE/PHD"/>
</dbReference>
<dbReference type="Pfam" id="PF01636">
    <property type="entry name" value="APH"/>
    <property type="match status" value="1"/>
</dbReference>
<organism evidence="5 6">
    <name type="scientific">Hortaea werneckii</name>
    <name type="common">Black yeast</name>
    <name type="synonym">Cladosporium werneckii</name>
    <dbReference type="NCBI Taxonomy" id="91943"/>
    <lineage>
        <taxon>Eukaryota</taxon>
        <taxon>Fungi</taxon>
        <taxon>Dikarya</taxon>
        <taxon>Ascomycota</taxon>
        <taxon>Pezizomycotina</taxon>
        <taxon>Dothideomycetes</taxon>
        <taxon>Dothideomycetidae</taxon>
        <taxon>Mycosphaerellales</taxon>
        <taxon>Teratosphaeriaceae</taxon>
        <taxon>Hortaea</taxon>
    </lineage>
</organism>
<dbReference type="EMBL" id="QWIS01000006">
    <property type="protein sequence ID" value="RMZ17238.1"/>
    <property type="molecule type" value="Genomic_DNA"/>
</dbReference>
<accession>A0A3M7HVG8</accession>
<dbReference type="Gene3D" id="3.90.1200.10">
    <property type="match status" value="1"/>
</dbReference>
<dbReference type="VEuPathDB" id="FungiDB:BTJ68_07452"/>
<feature type="domain" description="RING-type" evidence="3">
    <location>
        <begin position="400"/>
        <end position="440"/>
    </location>
</feature>
<dbReference type="SUPFAM" id="SSF57850">
    <property type="entry name" value="RING/U-box"/>
    <property type="match status" value="1"/>
</dbReference>
<dbReference type="InterPro" id="IPR002575">
    <property type="entry name" value="Aminoglycoside_PTrfase"/>
</dbReference>
<dbReference type="PROSITE" id="PS51382">
    <property type="entry name" value="SPX"/>
    <property type="match status" value="1"/>
</dbReference>
<dbReference type="Pfam" id="PF03105">
    <property type="entry name" value="SPX"/>
    <property type="match status" value="1"/>
</dbReference>
<feature type="region of interest" description="Disordered" evidence="2">
    <location>
        <begin position="139"/>
        <end position="164"/>
    </location>
</feature>
<feature type="compositionally biased region" description="Low complexity" evidence="2">
    <location>
        <begin position="349"/>
        <end position="362"/>
    </location>
</feature>
<dbReference type="PANTHER" id="PTHR21310">
    <property type="entry name" value="AMINOGLYCOSIDE PHOSPHOTRANSFERASE-RELATED-RELATED"/>
    <property type="match status" value="1"/>
</dbReference>
<dbReference type="PANTHER" id="PTHR21310:SF55">
    <property type="entry name" value="AMINOGLYCOSIDE PHOSPHOTRANSFERASE DOMAIN-CONTAINING PROTEIN"/>
    <property type="match status" value="1"/>
</dbReference>
<evidence type="ECO:0000256" key="1">
    <source>
        <dbReference type="PROSITE-ProRule" id="PRU00175"/>
    </source>
</evidence>
<dbReference type="SMART" id="SM00184">
    <property type="entry name" value="RING"/>
    <property type="match status" value="1"/>
</dbReference>
<dbReference type="VEuPathDB" id="FungiDB:BTJ68_07453"/>
<sequence>MKFGHEYEKLLASEDFPKEWLGSAIDYKYLKKCIKKIQIELRELGLDTETIQGLSNPLGTSPADNTRVPAGGRHEFFSAAEPHLNTISEEFTPQLRVKVDSKTGTPLDATLTPETRENLRKLARTELLAAERQTHLGHHATHESHTHGMELAKTNPPSPDADSDARWVQIPLASAKSFFDLLGPKLEELEHLREAETLKLEDEILDLGAMVEDVVEPVRDGFEAKRRVSYRDLYFWREMFRLYLENPVFYSNHEQSPGALTFNDAKARLQAYDLQLRQTGLLAKMKTPAAKRAARQFLDLNVDILKIIGFQEMNARAMMKILKKFDKRTHLEREHFVNDLRTKHPTLMPPTSATSQPQTSPATTPACYTVGFAHSIARDLYSEITSKILGIVPQIDDWTCPVCMEMAWRPVSLGCCRALYCIRCIIRMQDDKTQRCPACNAEGTVMRADARNLDFEAMDFLEKYFPLETKKRQKENETASLARQYGEEFVKPGSTLADSAPAVHNEALVRRARTGASSAHLARRRLFGTVGNSPSRIMVRITLTRVIKWPCDPPELEAMSYVAANTDIPVPRLYRSHRWHGKQALEMEYIEGGIPLVSCWAEPSAEQKQKIVTDLGSYIGQLRALKPAKNFGVSSTEGGRCRDVRVSTWRLFGPFENVASFHEFIRGGMPAEAFDDRFGDEFVRVHQRNYSVRFTHGDLASLNILIRDGKIASIIDWECAGWYPEYWEYTKALYNRVYAPGFHEMLQKQMDRYDAELEAERLLWRWFDQPLDQLGDHLQ</sequence>
<dbReference type="Gene3D" id="3.30.40.10">
    <property type="entry name" value="Zinc/RING finger domain, C3HC4 (zinc finger)"/>
    <property type="match status" value="1"/>
</dbReference>
<feature type="compositionally biased region" description="Basic and acidic residues" evidence="2">
    <location>
        <begin position="140"/>
        <end position="150"/>
    </location>
</feature>
<dbReference type="InterPro" id="IPR004331">
    <property type="entry name" value="SPX_dom"/>
</dbReference>
<feature type="region of interest" description="Disordered" evidence="2">
    <location>
        <begin position="342"/>
        <end position="362"/>
    </location>
</feature>
<reference evidence="5 6" key="1">
    <citation type="journal article" date="2018" name="BMC Genomics">
        <title>Genomic evidence for intraspecific hybridization in a clonal and extremely halotolerant yeast.</title>
        <authorList>
            <person name="Gostincar C."/>
            <person name="Stajich J.E."/>
            <person name="Zupancic J."/>
            <person name="Zalar P."/>
            <person name="Gunde-Cimerman N."/>
        </authorList>
    </citation>
    <scope>NUCLEOTIDE SEQUENCE [LARGE SCALE GENOMIC DNA]</scope>
    <source>
        <strain evidence="5 6">EXF-562</strain>
    </source>
</reference>
<feature type="domain" description="SPX" evidence="4">
    <location>
        <begin position="1"/>
        <end position="339"/>
    </location>
</feature>
<evidence type="ECO:0000256" key="2">
    <source>
        <dbReference type="SAM" id="MobiDB-lite"/>
    </source>
</evidence>
<dbReference type="CDD" id="cd05120">
    <property type="entry name" value="APH_ChoK_like"/>
    <property type="match status" value="1"/>
</dbReference>
<keyword evidence="1" id="KW-0863">Zinc-finger</keyword>
<evidence type="ECO:0000259" key="4">
    <source>
        <dbReference type="PROSITE" id="PS51382"/>
    </source>
</evidence>
<proteinExistence type="predicted"/>
<dbReference type="InterPro" id="IPR011009">
    <property type="entry name" value="Kinase-like_dom_sf"/>
</dbReference>
<dbReference type="AlphaFoldDB" id="A0A3M7HVG8"/>
<evidence type="ECO:0000313" key="5">
    <source>
        <dbReference type="EMBL" id="RMZ17238.1"/>
    </source>
</evidence>
<dbReference type="GO" id="GO:0008270">
    <property type="term" value="F:zinc ion binding"/>
    <property type="evidence" value="ECO:0007669"/>
    <property type="project" value="UniProtKB-KW"/>
</dbReference>
<comment type="caution">
    <text evidence="5">The sequence shown here is derived from an EMBL/GenBank/DDBJ whole genome shotgun (WGS) entry which is preliminary data.</text>
</comment>
<keyword evidence="1" id="KW-0479">Metal-binding</keyword>
<name>A0A3M7HVG8_HORWE</name>
<dbReference type="PROSITE" id="PS50089">
    <property type="entry name" value="ZF_RING_2"/>
    <property type="match status" value="1"/>
</dbReference>
<dbReference type="InterPro" id="IPR001841">
    <property type="entry name" value="Znf_RING"/>
</dbReference>
<evidence type="ECO:0000313" key="6">
    <source>
        <dbReference type="Proteomes" id="UP000280598"/>
    </source>
</evidence>